<accession>A0A3M2RBD2</accession>
<dbReference type="AlphaFoldDB" id="A0A3M2RBD2"/>
<dbReference type="PROSITE" id="PS51257">
    <property type="entry name" value="PROKAR_LIPOPROTEIN"/>
    <property type="match status" value="1"/>
</dbReference>
<organism evidence="2 3">
    <name type="scientific">Marinobacter litoralis</name>
    <dbReference type="NCBI Taxonomy" id="187981"/>
    <lineage>
        <taxon>Bacteria</taxon>
        <taxon>Pseudomonadati</taxon>
        <taxon>Pseudomonadota</taxon>
        <taxon>Gammaproteobacteria</taxon>
        <taxon>Pseudomonadales</taxon>
        <taxon>Marinobacteraceae</taxon>
        <taxon>Marinobacter</taxon>
    </lineage>
</organism>
<protein>
    <submittedName>
        <fullName evidence="2">Uncharacterized protein</fullName>
    </submittedName>
</protein>
<keyword evidence="3" id="KW-1185">Reference proteome</keyword>
<sequence>MHNVKKLALASAIASIFAVTGCSNSGSSGGDSASGETVSGNASAPSGTVAKLNQPSVIEIALSFVVPEVAAAITGLEPIKGADVELIRVDDDGNQVGDVLATTSTSITGDYTLTLPTGVSLAGNLIVRITGANHQLRAQVVEKNVDISPVSEFVLRKFIESGADLDQLVVTDVVKLNGKVEEFDLTAGANLEQMFDVLEQEVGAFVETEVASVSANGADVSNIVGDYNNAAFAFSLHDNDDRSNGTFAHDMWLSDFTFADGGTGTVNITFLSEDSAWANLSGAAIENSSVYYSAELDDGGSQETFDGSLNTRGILAVQGEFEEDIDGNEPYGWRFPAMTYAFQQVADTGLFFGLTHEAGVRYGTIDSDNDGTYDAIDPNDKHGDEVFRTLEVFARKPANLSDTAMTGEYGRVYFGSRLSSGRIELLSANNTVTFSSGFNGTVSAGIEREIIVDSSGAASYGDQSTPSESFTLTVMADGTITEGPDGGAIGFVSEDAGYVDFSESAGDNTAGFAEFDKTMLVKLGDSAPSVSGKKYRLMMVSSHLEGGASSSIAMFASQFNTFLTMDSNSAGKVSGNFSEIRKEQGLGDNIEATVHQESDLAFNIEIGSSGGTTITIPDTDEGATKFEGFFNADASFGVFTTGYLEKDAVDYNELGLAVLVDVTPK</sequence>
<dbReference type="OrthoDB" id="6344911at2"/>
<dbReference type="Proteomes" id="UP000265903">
    <property type="component" value="Unassembled WGS sequence"/>
</dbReference>
<feature type="region of interest" description="Disordered" evidence="1">
    <location>
        <begin position="28"/>
        <end position="47"/>
    </location>
</feature>
<reference evidence="2 3" key="1">
    <citation type="submission" date="2018-08" db="EMBL/GenBank/DDBJ databases">
        <title>Whole Genome Sequence of the Moderate Halophilic Marine Bacterium Marinobacter litoralis Sw-45.</title>
        <authorList>
            <person name="Musa H."/>
        </authorList>
    </citation>
    <scope>NUCLEOTIDE SEQUENCE [LARGE SCALE GENOMIC DNA]</scope>
    <source>
        <strain evidence="2 3">Sw-45</strain>
    </source>
</reference>
<feature type="compositionally biased region" description="Polar residues" evidence="1">
    <location>
        <begin position="36"/>
        <end position="47"/>
    </location>
</feature>
<proteinExistence type="predicted"/>
<gene>
    <name evidence="2" type="ORF">DOQ08_02046</name>
</gene>
<dbReference type="RefSeq" id="WP_114334829.1">
    <property type="nucleotide sequence ID" value="NZ_QMDL01000003.1"/>
</dbReference>
<comment type="caution">
    <text evidence="2">The sequence shown here is derived from an EMBL/GenBank/DDBJ whole genome shotgun (WGS) entry which is preliminary data.</text>
</comment>
<evidence type="ECO:0000256" key="1">
    <source>
        <dbReference type="SAM" id="MobiDB-lite"/>
    </source>
</evidence>
<evidence type="ECO:0000313" key="2">
    <source>
        <dbReference type="EMBL" id="RMJ02583.1"/>
    </source>
</evidence>
<name>A0A3M2RBD2_9GAMM</name>
<dbReference type="EMBL" id="QMDL01000003">
    <property type="protein sequence ID" value="RMJ02583.1"/>
    <property type="molecule type" value="Genomic_DNA"/>
</dbReference>
<evidence type="ECO:0000313" key="3">
    <source>
        <dbReference type="Proteomes" id="UP000265903"/>
    </source>
</evidence>